<reference evidence="2" key="2">
    <citation type="submission" date="2022-06" db="UniProtKB">
        <authorList>
            <consortium name="EnsemblMetazoa"/>
        </authorList>
    </citation>
    <scope>IDENTIFICATION</scope>
    <source>
        <strain evidence="2">PS312</strain>
    </source>
</reference>
<dbReference type="Proteomes" id="UP000005239">
    <property type="component" value="Unassembled WGS sequence"/>
</dbReference>
<dbReference type="PANTHER" id="PTHR28489:SF2">
    <property type="entry name" value="RENTINAL DEGENERATION 3-LIKE"/>
    <property type="match status" value="1"/>
</dbReference>
<dbReference type="Pfam" id="PF14473">
    <property type="entry name" value="RD3"/>
    <property type="match status" value="1"/>
</dbReference>
<evidence type="ECO:0000313" key="2">
    <source>
        <dbReference type="EnsemblMetazoa" id="PPA42653.1"/>
    </source>
</evidence>
<keyword evidence="3" id="KW-1185">Reference proteome</keyword>
<reference evidence="3" key="1">
    <citation type="journal article" date="2008" name="Nat. Genet.">
        <title>The Pristionchus pacificus genome provides a unique perspective on nematode lifestyle and parasitism.</title>
        <authorList>
            <person name="Dieterich C."/>
            <person name="Clifton S.W."/>
            <person name="Schuster L.N."/>
            <person name="Chinwalla A."/>
            <person name="Delehaunty K."/>
            <person name="Dinkelacker I."/>
            <person name="Fulton L."/>
            <person name="Fulton R."/>
            <person name="Godfrey J."/>
            <person name="Minx P."/>
            <person name="Mitreva M."/>
            <person name="Roeseler W."/>
            <person name="Tian H."/>
            <person name="Witte H."/>
            <person name="Yang S.P."/>
            <person name="Wilson R.K."/>
            <person name="Sommer R.J."/>
        </authorList>
    </citation>
    <scope>NUCLEOTIDE SEQUENCE [LARGE SCALE GENOMIC DNA]</scope>
    <source>
        <strain evidence="3">PS312</strain>
    </source>
</reference>
<accession>A0A8R1UZ40</accession>
<dbReference type="InterPro" id="IPR028092">
    <property type="entry name" value="RD3"/>
</dbReference>
<evidence type="ECO:0000256" key="1">
    <source>
        <dbReference type="SAM" id="MobiDB-lite"/>
    </source>
</evidence>
<dbReference type="AlphaFoldDB" id="A0A2A6BEI1"/>
<accession>A0A2A6BEI1</accession>
<organism evidence="2 3">
    <name type="scientific">Pristionchus pacificus</name>
    <name type="common">Parasitic nematode worm</name>
    <dbReference type="NCBI Taxonomy" id="54126"/>
    <lineage>
        <taxon>Eukaryota</taxon>
        <taxon>Metazoa</taxon>
        <taxon>Ecdysozoa</taxon>
        <taxon>Nematoda</taxon>
        <taxon>Chromadorea</taxon>
        <taxon>Rhabditida</taxon>
        <taxon>Rhabditina</taxon>
        <taxon>Diplogasteromorpha</taxon>
        <taxon>Diplogasteroidea</taxon>
        <taxon>Neodiplogasteridae</taxon>
        <taxon>Pristionchus</taxon>
    </lineage>
</organism>
<dbReference type="EnsemblMetazoa" id="PPA42653.1">
    <property type="protein sequence ID" value="PPA42653.1"/>
    <property type="gene ID" value="WBGene00281022"/>
</dbReference>
<protein>
    <submittedName>
        <fullName evidence="2">Rdl-1</fullName>
    </submittedName>
</protein>
<gene>
    <name evidence="2" type="primary">WBGene00281022</name>
</gene>
<dbReference type="OrthoDB" id="5824539at2759"/>
<evidence type="ECO:0000313" key="3">
    <source>
        <dbReference type="Proteomes" id="UP000005239"/>
    </source>
</evidence>
<dbReference type="PANTHER" id="PTHR28489">
    <property type="entry name" value="RENTINAL DEGENERATION 3-LIKE"/>
    <property type="match status" value="1"/>
</dbReference>
<proteinExistence type="predicted"/>
<feature type="region of interest" description="Disordered" evidence="1">
    <location>
        <begin position="17"/>
        <end position="37"/>
    </location>
</feature>
<sequence length="199" mass="22373">MKRRINISATVMFGWITSPRQNSTEQQPQEPSDGNDVMGEIMLSEVEAAVYEFECGEEVRRSQVSLQSRVPDYSWLISPDAPTKARKFMSMQERAQIQRACETVRTAEWTQLTSMWKSRMAKGPRTREHIIDSFVQAVNEIVGTRPRPATVSSVLGRYLRSQSSINAVTPNSPRDAAYDGPLSARSLGSISFRSLDDIV</sequence>
<name>A0A2A6BEI1_PRIPA</name>
<feature type="compositionally biased region" description="Polar residues" evidence="1">
    <location>
        <begin position="18"/>
        <end position="32"/>
    </location>
</feature>